<evidence type="ECO:0008006" key="5">
    <source>
        <dbReference type="Google" id="ProtNLM"/>
    </source>
</evidence>
<keyword evidence="2" id="KW-0812">Transmembrane</keyword>
<dbReference type="AlphaFoldDB" id="A0AAU9ADV6"/>
<keyword evidence="2" id="KW-0472">Membrane</keyword>
<organism evidence="3 4">
    <name type="scientific">Lysobacter enzymogenes</name>
    <dbReference type="NCBI Taxonomy" id="69"/>
    <lineage>
        <taxon>Bacteria</taxon>
        <taxon>Pseudomonadati</taxon>
        <taxon>Pseudomonadota</taxon>
        <taxon>Gammaproteobacteria</taxon>
        <taxon>Lysobacterales</taxon>
        <taxon>Lysobacteraceae</taxon>
        <taxon>Lysobacter</taxon>
    </lineage>
</organism>
<gene>
    <name evidence="3" type="ORF">LEN_0586</name>
</gene>
<evidence type="ECO:0000256" key="1">
    <source>
        <dbReference type="SAM" id="MobiDB-lite"/>
    </source>
</evidence>
<feature type="compositionally biased region" description="Basic and acidic residues" evidence="1">
    <location>
        <begin position="1"/>
        <end position="32"/>
    </location>
</feature>
<feature type="transmembrane region" description="Helical" evidence="2">
    <location>
        <begin position="90"/>
        <end position="112"/>
    </location>
</feature>
<dbReference type="Proteomes" id="UP000218824">
    <property type="component" value="Chromosome"/>
</dbReference>
<dbReference type="RefSeq" id="WP_096376579.1">
    <property type="nucleotide sequence ID" value="NZ_AP014940.1"/>
</dbReference>
<dbReference type="EMBL" id="AP014940">
    <property type="protein sequence ID" value="BAV96073.1"/>
    <property type="molecule type" value="Genomic_DNA"/>
</dbReference>
<evidence type="ECO:0000313" key="3">
    <source>
        <dbReference type="EMBL" id="BAV96073.1"/>
    </source>
</evidence>
<proteinExistence type="predicted"/>
<feature type="transmembrane region" description="Helical" evidence="2">
    <location>
        <begin position="124"/>
        <end position="142"/>
    </location>
</feature>
<evidence type="ECO:0000256" key="2">
    <source>
        <dbReference type="SAM" id="Phobius"/>
    </source>
</evidence>
<dbReference type="KEGG" id="lem:LEN_0586"/>
<dbReference type="GeneID" id="83062491"/>
<protein>
    <recommendedName>
        <fullName evidence="5">Transmembrane protein</fullName>
    </recommendedName>
</protein>
<feature type="region of interest" description="Disordered" evidence="1">
    <location>
        <begin position="1"/>
        <end position="39"/>
    </location>
</feature>
<reference evidence="3 4" key="1">
    <citation type="journal article" date="2017" name="DNA Res.">
        <title>Complete genome sequence and expression profile of the commercial lytic enzyme producer Lysobacter enzymogenes M497-1.</title>
        <authorList>
            <person name="Takami H."/>
            <person name="Toyoda A."/>
            <person name="Uchiyama I."/>
            <person name="Itoh T."/>
            <person name="Takaki Y."/>
            <person name="Arai W."/>
            <person name="Nishi S."/>
            <person name="Kawai M."/>
            <person name="Shinya K."/>
            <person name="Ikeda H."/>
        </authorList>
    </citation>
    <scope>NUCLEOTIDE SEQUENCE [LARGE SCALE GENOMIC DNA]</scope>
    <source>
        <strain evidence="3 4">M497-1</strain>
    </source>
</reference>
<accession>A0AAU9ADV6</accession>
<keyword evidence="2" id="KW-1133">Transmembrane helix</keyword>
<name>A0AAU9ADV6_LYSEN</name>
<evidence type="ECO:0000313" key="4">
    <source>
        <dbReference type="Proteomes" id="UP000218824"/>
    </source>
</evidence>
<sequence>MNRNNDRDARFDDPATAREWALQERAREHERAGAPMSEGDPRLAQYRLLSRALRAPPMEPIPYGFAEQVARRAAAAADAGDRVERWLQQVLLFGLIAAGAGMVLGGAASWWPQAMAQLQRLPEAGVSWGAVAVACCLASWGWSGIARALGLEPGAPSRPA</sequence>